<accession>A0ABN2ATF3</accession>
<sequence length="137" mass="15030">MRDRVTFSIGEYGVPSAKTETGHFNLLAGQLISDIIRYAPDLLMLLDKIDRVRAGESSAEEYEGNSSLFLATPDGVQVSDLEEDGDSALYTFDETRAVILQYLDFLAPSPAQKQDAVSRWEAEAGRPFPARGELGLS</sequence>
<evidence type="ECO:0000313" key="1">
    <source>
        <dbReference type="EMBL" id="GAA1526909.1"/>
    </source>
</evidence>
<comment type="caution">
    <text evidence="1">The sequence shown here is derived from an EMBL/GenBank/DDBJ whole genome shotgun (WGS) entry which is preliminary data.</text>
</comment>
<dbReference type="RefSeq" id="WP_344504476.1">
    <property type="nucleotide sequence ID" value="NZ_BAAAQD010000010.1"/>
</dbReference>
<reference evidence="1 2" key="1">
    <citation type="journal article" date="2019" name="Int. J. Syst. Evol. Microbiol.">
        <title>The Global Catalogue of Microorganisms (GCM) 10K type strain sequencing project: providing services to taxonomists for standard genome sequencing and annotation.</title>
        <authorList>
            <consortium name="The Broad Institute Genomics Platform"/>
            <consortium name="The Broad Institute Genome Sequencing Center for Infectious Disease"/>
            <person name="Wu L."/>
            <person name="Ma J."/>
        </authorList>
    </citation>
    <scope>NUCLEOTIDE SEQUENCE [LARGE SCALE GENOMIC DNA]</scope>
    <source>
        <strain evidence="1 2">JCM 15933</strain>
    </source>
</reference>
<evidence type="ECO:0000313" key="2">
    <source>
        <dbReference type="Proteomes" id="UP001501470"/>
    </source>
</evidence>
<protein>
    <submittedName>
        <fullName evidence="1">Uncharacterized protein</fullName>
    </submittedName>
</protein>
<name>A0ABN2ATF3_9ACTN</name>
<proteinExistence type="predicted"/>
<keyword evidence="2" id="KW-1185">Reference proteome</keyword>
<dbReference type="EMBL" id="BAAAQD010000010">
    <property type="protein sequence ID" value="GAA1526909.1"/>
    <property type="molecule type" value="Genomic_DNA"/>
</dbReference>
<organism evidence="1 2">
    <name type="scientific">Dactylosporangium maewongense</name>
    <dbReference type="NCBI Taxonomy" id="634393"/>
    <lineage>
        <taxon>Bacteria</taxon>
        <taxon>Bacillati</taxon>
        <taxon>Actinomycetota</taxon>
        <taxon>Actinomycetes</taxon>
        <taxon>Micromonosporales</taxon>
        <taxon>Micromonosporaceae</taxon>
        <taxon>Dactylosporangium</taxon>
    </lineage>
</organism>
<gene>
    <name evidence="1" type="ORF">GCM10009827_049740</name>
</gene>
<dbReference type="Proteomes" id="UP001501470">
    <property type="component" value="Unassembled WGS sequence"/>
</dbReference>